<comment type="caution">
    <text evidence="8">Lacks conserved residue(s) required for the propagation of feature annotation.</text>
</comment>
<evidence type="ECO:0000256" key="7">
    <source>
        <dbReference type="ARBA" id="ARBA00023136"/>
    </source>
</evidence>
<keyword evidence="3 8" id="KW-0813">Transport</keyword>
<feature type="transmembrane region" description="Helical" evidence="8">
    <location>
        <begin position="101"/>
        <end position="122"/>
    </location>
</feature>
<keyword evidence="9" id="KW-0732">Signal</keyword>
<evidence type="ECO:0000256" key="4">
    <source>
        <dbReference type="ARBA" id="ARBA00022475"/>
    </source>
</evidence>
<dbReference type="CDD" id="cd17320">
    <property type="entry name" value="MFS_MdfA_MDR_like"/>
    <property type="match status" value="1"/>
</dbReference>
<accession>A0A7Y9IRM2</accession>
<dbReference type="Pfam" id="PF07690">
    <property type="entry name" value="MFS_1"/>
    <property type="match status" value="1"/>
</dbReference>
<dbReference type="GO" id="GO:0042910">
    <property type="term" value="F:xenobiotic transmembrane transporter activity"/>
    <property type="evidence" value="ECO:0007669"/>
    <property type="project" value="InterPro"/>
</dbReference>
<feature type="transmembrane region" description="Helical" evidence="8">
    <location>
        <begin position="164"/>
        <end position="184"/>
    </location>
</feature>
<evidence type="ECO:0000259" key="10">
    <source>
        <dbReference type="PROSITE" id="PS50850"/>
    </source>
</evidence>
<evidence type="ECO:0000313" key="12">
    <source>
        <dbReference type="Proteomes" id="UP000542125"/>
    </source>
</evidence>
<keyword evidence="8" id="KW-0997">Cell inner membrane</keyword>
<feature type="transmembrane region" description="Helical" evidence="8">
    <location>
        <begin position="48"/>
        <end position="64"/>
    </location>
</feature>
<evidence type="ECO:0000256" key="2">
    <source>
        <dbReference type="ARBA" id="ARBA00006236"/>
    </source>
</evidence>
<feature type="transmembrane region" description="Helical" evidence="8">
    <location>
        <begin position="282"/>
        <end position="302"/>
    </location>
</feature>
<dbReference type="PRINTS" id="PR01036">
    <property type="entry name" value="TCRTETB"/>
</dbReference>
<dbReference type="PANTHER" id="PTHR23502">
    <property type="entry name" value="MAJOR FACILITATOR SUPERFAMILY"/>
    <property type="match status" value="1"/>
</dbReference>
<evidence type="ECO:0000256" key="1">
    <source>
        <dbReference type="ARBA" id="ARBA00004651"/>
    </source>
</evidence>
<dbReference type="GO" id="GO:1990961">
    <property type="term" value="P:xenobiotic detoxification by transmembrane export across the plasma membrane"/>
    <property type="evidence" value="ECO:0007669"/>
    <property type="project" value="InterPro"/>
</dbReference>
<evidence type="ECO:0000256" key="6">
    <source>
        <dbReference type="ARBA" id="ARBA00022989"/>
    </source>
</evidence>
<feature type="signal peptide" evidence="9">
    <location>
        <begin position="1"/>
        <end position="24"/>
    </location>
</feature>
<name>A0A7Y9IRM2_9BURK</name>
<dbReference type="Proteomes" id="UP000542125">
    <property type="component" value="Unassembled WGS sequence"/>
</dbReference>
<protein>
    <recommendedName>
        <fullName evidence="8">Bcr/CflA family efflux transporter</fullName>
    </recommendedName>
</protein>
<dbReference type="InterPro" id="IPR011701">
    <property type="entry name" value="MFS"/>
</dbReference>
<dbReference type="AlphaFoldDB" id="A0A7Y9IRM2"/>
<keyword evidence="7 8" id="KW-0472">Membrane</keyword>
<feature type="chain" id="PRO_5030688139" description="Bcr/CflA family efflux transporter" evidence="9">
    <location>
        <begin position="25"/>
        <end position="412"/>
    </location>
</feature>
<feature type="domain" description="Major facilitator superfamily (MFS) profile" evidence="10">
    <location>
        <begin position="7"/>
        <end position="399"/>
    </location>
</feature>
<organism evidence="11 12">
    <name type="scientific">Pigmentiphaga litoralis</name>
    <dbReference type="NCBI Taxonomy" id="516702"/>
    <lineage>
        <taxon>Bacteria</taxon>
        <taxon>Pseudomonadati</taxon>
        <taxon>Pseudomonadota</taxon>
        <taxon>Betaproteobacteria</taxon>
        <taxon>Burkholderiales</taxon>
        <taxon>Alcaligenaceae</taxon>
        <taxon>Pigmentiphaga</taxon>
    </lineage>
</organism>
<sequence length="412" mass="43034">MRIRPESVAFIFLLAVLSALPALATDMSLPALTQIGASLQVSPSRAALTLSVFLVGFAIAPIAYGPLADRYGRRPVLLFGSTLFTLASAACAMAPTLEALLAFRAIQGVGAGAGMVMSLTIVRDLFEGQFARARLSYVATVRIVAPMIAPTLGGWVLVMFDWRAIYVFMTIAGAVVTLAVYLGLPESRPASTMLKSLSIPALAKTYKRVISHPVAFGNAAVNALTFGCQFAYITGSPLLMMETLGMSAQGFGLVFAGTAFGIMLASILNGRLNTRGVSPHRLLKVGLGLSSGTSLVLAVMAFTNTLPLGLLIPVLMANTFSFGLIAPNASHAAVEPVPEAGGVASGVVGALMMSVGAVSGSLVTFFYDGHTARAMMGVMLACALLALSIYTFWVRPHDKRWRATKAAAPAAR</sequence>
<feature type="transmembrane region" description="Helical" evidence="8">
    <location>
        <begin position="76"/>
        <end position="95"/>
    </location>
</feature>
<keyword evidence="6 8" id="KW-1133">Transmembrane helix</keyword>
<comment type="caution">
    <text evidence="11">The sequence shown here is derived from an EMBL/GenBank/DDBJ whole genome shotgun (WGS) entry which is preliminary data.</text>
</comment>
<evidence type="ECO:0000256" key="8">
    <source>
        <dbReference type="RuleBase" id="RU365088"/>
    </source>
</evidence>
<dbReference type="InterPro" id="IPR036259">
    <property type="entry name" value="MFS_trans_sf"/>
</dbReference>
<evidence type="ECO:0000313" key="11">
    <source>
        <dbReference type="EMBL" id="NYE81729.1"/>
    </source>
</evidence>
<dbReference type="NCBIfam" id="TIGR00710">
    <property type="entry name" value="efflux_Bcr_CflA"/>
    <property type="match status" value="1"/>
</dbReference>
<comment type="subcellular location">
    <subcellularLocation>
        <location evidence="8">Cell inner membrane</location>
        <topology evidence="8">Multi-pass membrane protein</topology>
    </subcellularLocation>
    <subcellularLocation>
        <location evidence="1">Cell membrane</location>
        <topology evidence="1">Multi-pass membrane protein</topology>
    </subcellularLocation>
</comment>
<proteinExistence type="inferred from homology"/>
<feature type="transmembrane region" description="Helical" evidence="8">
    <location>
        <begin position="214"/>
        <end position="234"/>
    </location>
</feature>
<feature type="transmembrane region" description="Helical" evidence="8">
    <location>
        <begin position="246"/>
        <end position="270"/>
    </location>
</feature>
<evidence type="ECO:0000256" key="3">
    <source>
        <dbReference type="ARBA" id="ARBA00022448"/>
    </source>
</evidence>
<dbReference type="PROSITE" id="PS50850">
    <property type="entry name" value="MFS"/>
    <property type="match status" value="1"/>
</dbReference>
<comment type="similarity">
    <text evidence="2 8">Belongs to the major facilitator superfamily. Bcr/CmlA family.</text>
</comment>
<feature type="transmembrane region" description="Helical" evidence="8">
    <location>
        <begin position="308"/>
        <end position="326"/>
    </location>
</feature>
<dbReference type="Gene3D" id="1.20.1720.10">
    <property type="entry name" value="Multidrug resistance protein D"/>
    <property type="match status" value="1"/>
</dbReference>
<dbReference type="EMBL" id="JACBYR010000001">
    <property type="protein sequence ID" value="NYE81729.1"/>
    <property type="molecule type" value="Genomic_DNA"/>
</dbReference>
<keyword evidence="12" id="KW-1185">Reference proteome</keyword>
<dbReference type="InterPro" id="IPR020846">
    <property type="entry name" value="MFS_dom"/>
</dbReference>
<evidence type="ECO:0000256" key="9">
    <source>
        <dbReference type="SAM" id="SignalP"/>
    </source>
</evidence>
<keyword evidence="5 8" id="KW-0812">Transmembrane</keyword>
<reference evidence="11 12" key="1">
    <citation type="submission" date="2020-07" db="EMBL/GenBank/DDBJ databases">
        <title>Genomic Encyclopedia of Type Strains, Phase IV (KMG-V): Genome sequencing to study the core and pangenomes of soil and plant-associated prokaryotes.</title>
        <authorList>
            <person name="Whitman W."/>
        </authorList>
    </citation>
    <scope>NUCLEOTIDE SEQUENCE [LARGE SCALE GENOMIC DNA]</scope>
    <source>
        <strain evidence="11 12">SAS40</strain>
    </source>
</reference>
<feature type="transmembrane region" description="Helical" evidence="8">
    <location>
        <begin position="373"/>
        <end position="393"/>
    </location>
</feature>
<dbReference type="RefSeq" id="WP_179583936.1">
    <property type="nucleotide sequence ID" value="NZ_JACBYR010000001.1"/>
</dbReference>
<dbReference type="GO" id="GO:0005886">
    <property type="term" value="C:plasma membrane"/>
    <property type="evidence" value="ECO:0007669"/>
    <property type="project" value="UniProtKB-SubCell"/>
</dbReference>
<feature type="transmembrane region" description="Helical" evidence="8">
    <location>
        <begin position="134"/>
        <end position="158"/>
    </location>
</feature>
<dbReference type="InterPro" id="IPR004812">
    <property type="entry name" value="Efflux_drug-R_Bcr/CmlA"/>
</dbReference>
<gene>
    <name evidence="11" type="ORF">FHW18_001000</name>
</gene>
<feature type="transmembrane region" description="Helical" evidence="8">
    <location>
        <begin position="347"/>
        <end position="367"/>
    </location>
</feature>
<dbReference type="PANTHER" id="PTHR23502:SF132">
    <property type="entry name" value="POLYAMINE TRANSPORTER 2-RELATED"/>
    <property type="match status" value="1"/>
</dbReference>
<evidence type="ECO:0000256" key="5">
    <source>
        <dbReference type="ARBA" id="ARBA00022692"/>
    </source>
</evidence>
<keyword evidence="4" id="KW-1003">Cell membrane</keyword>
<dbReference type="SUPFAM" id="SSF103473">
    <property type="entry name" value="MFS general substrate transporter"/>
    <property type="match status" value="1"/>
</dbReference>